<accession>A0A2G9ZND4</accession>
<dbReference type="PROSITE" id="PS51706">
    <property type="entry name" value="G_ENGB"/>
    <property type="match status" value="1"/>
</dbReference>
<keyword evidence="3 10" id="KW-0132">Cell division</keyword>
<dbReference type="NCBIfam" id="TIGR00231">
    <property type="entry name" value="small_GTP"/>
    <property type="match status" value="1"/>
</dbReference>
<dbReference type="PANTHER" id="PTHR11649:SF13">
    <property type="entry name" value="ENGB-TYPE G DOMAIN-CONTAINING PROTEIN"/>
    <property type="match status" value="1"/>
</dbReference>
<evidence type="ECO:0000256" key="3">
    <source>
        <dbReference type="ARBA" id="ARBA00022618"/>
    </source>
</evidence>
<evidence type="ECO:0000313" key="13">
    <source>
        <dbReference type="Proteomes" id="UP000231408"/>
    </source>
</evidence>
<dbReference type="PANTHER" id="PTHR11649">
    <property type="entry name" value="MSS1/TRME-RELATED GTP-BINDING PROTEIN"/>
    <property type="match status" value="1"/>
</dbReference>
<dbReference type="GO" id="GO:0000917">
    <property type="term" value="P:division septum assembly"/>
    <property type="evidence" value="ECO:0007669"/>
    <property type="project" value="UniProtKB-KW"/>
</dbReference>
<reference evidence="12 13" key="1">
    <citation type="submission" date="2017-09" db="EMBL/GenBank/DDBJ databases">
        <title>Depth-based differentiation of microbial function through sediment-hosted aquifers and enrichment of novel symbionts in the deep terrestrial subsurface.</title>
        <authorList>
            <person name="Probst A.J."/>
            <person name="Ladd B."/>
            <person name="Jarett J.K."/>
            <person name="Geller-Mcgrath D.E."/>
            <person name="Sieber C.M."/>
            <person name="Emerson J.B."/>
            <person name="Anantharaman K."/>
            <person name="Thomas B.C."/>
            <person name="Malmstrom R."/>
            <person name="Stieglmeier M."/>
            <person name="Klingl A."/>
            <person name="Woyke T."/>
            <person name="Ryan C.M."/>
            <person name="Banfield J.F."/>
        </authorList>
    </citation>
    <scope>NUCLEOTIDE SEQUENCE [LARGE SCALE GENOMIC DNA]</scope>
    <source>
        <strain evidence="12">CG23_combo_of_CG06-09_8_20_14_all_41_10</strain>
    </source>
</reference>
<dbReference type="NCBIfam" id="TIGR03598">
    <property type="entry name" value="GTPase_YsxC"/>
    <property type="match status" value="1"/>
</dbReference>
<evidence type="ECO:0000256" key="9">
    <source>
        <dbReference type="ARBA" id="ARBA00023306"/>
    </source>
</evidence>
<evidence type="ECO:0000256" key="4">
    <source>
        <dbReference type="ARBA" id="ARBA00022723"/>
    </source>
</evidence>
<comment type="caution">
    <text evidence="12">The sequence shown here is derived from an EMBL/GenBank/DDBJ whole genome shotgun (WGS) entry which is preliminary data.</text>
</comment>
<keyword evidence="7 10" id="KW-0342">GTP-binding</keyword>
<keyword evidence="8 10" id="KW-0717">Septation</keyword>
<comment type="function">
    <text evidence="10">Necessary for normal cell division and for the maintenance of normal septation.</text>
</comment>
<dbReference type="GO" id="GO:0046872">
    <property type="term" value="F:metal ion binding"/>
    <property type="evidence" value="ECO:0007669"/>
    <property type="project" value="UniProtKB-KW"/>
</dbReference>
<evidence type="ECO:0000256" key="7">
    <source>
        <dbReference type="ARBA" id="ARBA00023134"/>
    </source>
</evidence>
<evidence type="ECO:0000256" key="10">
    <source>
        <dbReference type="HAMAP-Rule" id="MF_00321"/>
    </source>
</evidence>
<dbReference type="InterPro" id="IPR027417">
    <property type="entry name" value="P-loop_NTPase"/>
</dbReference>
<protein>
    <recommendedName>
        <fullName evidence="10">Probable GTP-binding protein EngB</fullName>
    </recommendedName>
</protein>
<dbReference type="CDD" id="cd01876">
    <property type="entry name" value="YihA_EngB"/>
    <property type="match status" value="1"/>
</dbReference>
<dbReference type="Pfam" id="PF01926">
    <property type="entry name" value="MMR_HSR1"/>
    <property type="match status" value="1"/>
</dbReference>
<evidence type="ECO:0000256" key="8">
    <source>
        <dbReference type="ARBA" id="ARBA00023210"/>
    </source>
</evidence>
<keyword evidence="5 10" id="KW-0547">Nucleotide-binding</keyword>
<keyword evidence="9 10" id="KW-0131">Cell cycle</keyword>
<keyword evidence="4" id="KW-0479">Metal-binding</keyword>
<dbReference type="InterPro" id="IPR030393">
    <property type="entry name" value="G_ENGB_dom"/>
</dbReference>
<dbReference type="HAMAP" id="MF_00321">
    <property type="entry name" value="GTPase_EngB"/>
    <property type="match status" value="1"/>
</dbReference>
<dbReference type="GO" id="GO:0005525">
    <property type="term" value="F:GTP binding"/>
    <property type="evidence" value="ECO:0007669"/>
    <property type="project" value="UniProtKB-UniRule"/>
</dbReference>
<evidence type="ECO:0000256" key="2">
    <source>
        <dbReference type="ARBA" id="ARBA00009638"/>
    </source>
</evidence>
<feature type="domain" description="EngB-type G" evidence="11">
    <location>
        <begin position="29"/>
        <end position="195"/>
    </location>
</feature>
<dbReference type="Proteomes" id="UP000231408">
    <property type="component" value="Unassembled WGS sequence"/>
</dbReference>
<dbReference type="AlphaFoldDB" id="A0A2G9ZND4"/>
<gene>
    <name evidence="10" type="primary">engB</name>
    <name evidence="12" type="ORF">COX21_02025</name>
</gene>
<dbReference type="InterPro" id="IPR019987">
    <property type="entry name" value="GTP-bd_ribosome_bio_YsxC"/>
</dbReference>
<comment type="similarity">
    <text evidence="2 10">Belongs to the TRAFAC class TrmE-Era-EngA-EngB-Septin-like GTPase superfamily. EngB GTPase family.</text>
</comment>
<dbReference type="InterPro" id="IPR006073">
    <property type="entry name" value="GTP-bd"/>
</dbReference>
<dbReference type="InterPro" id="IPR005225">
    <property type="entry name" value="Small_GTP-bd"/>
</dbReference>
<organism evidence="12 13">
    <name type="scientific">Candidatus Falkowbacteria bacterium CG23_combo_of_CG06-09_8_20_14_all_41_10</name>
    <dbReference type="NCBI Taxonomy" id="1974571"/>
    <lineage>
        <taxon>Bacteria</taxon>
        <taxon>Candidatus Falkowiibacteriota</taxon>
    </lineage>
</organism>
<dbReference type="Gene3D" id="3.40.50.300">
    <property type="entry name" value="P-loop containing nucleotide triphosphate hydrolases"/>
    <property type="match status" value="1"/>
</dbReference>
<evidence type="ECO:0000256" key="6">
    <source>
        <dbReference type="ARBA" id="ARBA00022842"/>
    </source>
</evidence>
<name>A0A2G9ZND4_9BACT</name>
<proteinExistence type="inferred from homology"/>
<sequence>MIAPSNFMNIKSAQFIKGVIGPDKIFENGKPQMAFIGRSNVGKSSVINSLTSQKDLARTSSFPGRTREINLFLINNSFYLVDLPGYGYAKIPEARRREIEALINWYFFVSGYEQKQVFLIIDAKVGPTSADLEILRALEEYKKKVVIIANKIDQIKPAEYDQQFKKITGLIGNHKIIPYSAKKNLGLKELLKQLL</sequence>
<evidence type="ECO:0000259" key="11">
    <source>
        <dbReference type="PROSITE" id="PS51706"/>
    </source>
</evidence>
<evidence type="ECO:0000256" key="5">
    <source>
        <dbReference type="ARBA" id="ARBA00022741"/>
    </source>
</evidence>
<evidence type="ECO:0000313" key="12">
    <source>
        <dbReference type="EMBL" id="PIP34611.1"/>
    </source>
</evidence>
<keyword evidence="6" id="KW-0460">Magnesium</keyword>
<dbReference type="EMBL" id="PCSE01000060">
    <property type="protein sequence ID" value="PIP34611.1"/>
    <property type="molecule type" value="Genomic_DNA"/>
</dbReference>
<dbReference type="SUPFAM" id="SSF52540">
    <property type="entry name" value="P-loop containing nucleoside triphosphate hydrolases"/>
    <property type="match status" value="1"/>
</dbReference>
<comment type="cofactor">
    <cofactor evidence="1">
        <name>Mg(2+)</name>
        <dbReference type="ChEBI" id="CHEBI:18420"/>
    </cofactor>
</comment>
<evidence type="ECO:0000256" key="1">
    <source>
        <dbReference type="ARBA" id="ARBA00001946"/>
    </source>
</evidence>